<dbReference type="RefSeq" id="WP_080038479.1">
    <property type="nucleotide sequence ID" value="NZ_CP017717.1"/>
</dbReference>
<dbReference type="EMBL" id="CP017717">
    <property type="protein sequence ID" value="AQZ62324.1"/>
    <property type="molecule type" value="Genomic_DNA"/>
</dbReference>
<evidence type="ECO:0000256" key="2">
    <source>
        <dbReference type="ARBA" id="ARBA00023125"/>
    </source>
</evidence>
<dbReference type="GO" id="GO:0006950">
    <property type="term" value="P:response to stress"/>
    <property type="evidence" value="ECO:0007669"/>
    <property type="project" value="TreeGrafter"/>
</dbReference>
<dbReference type="Proteomes" id="UP000190797">
    <property type="component" value="Chromosome"/>
</dbReference>
<dbReference type="InterPro" id="IPR036388">
    <property type="entry name" value="WH-like_DNA-bd_sf"/>
</dbReference>
<dbReference type="GO" id="GO:0003677">
    <property type="term" value="F:DNA binding"/>
    <property type="evidence" value="ECO:0007669"/>
    <property type="project" value="UniProtKB-KW"/>
</dbReference>
<feature type="domain" description="HTH marR-type" evidence="4">
    <location>
        <begin position="1"/>
        <end position="143"/>
    </location>
</feature>
<dbReference type="KEGG" id="noa:BKM31_13385"/>
<proteinExistence type="predicted"/>
<keyword evidence="1" id="KW-0805">Transcription regulation</keyword>
<dbReference type="PANTHER" id="PTHR33164:SF64">
    <property type="entry name" value="TRANSCRIPTIONAL REGULATOR SLYA"/>
    <property type="match status" value="1"/>
</dbReference>
<dbReference type="PRINTS" id="PR00598">
    <property type="entry name" value="HTHMARR"/>
</dbReference>
<organism evidence="5 6">
    <name type="scientific">[Actinomadura] parvosata subsp. kistnae</name>
    <dbReference type="NCBI Taxonomy" id="1909395"/>
    <lineage>
        <taxon>Bacteria</taxon>
        <taxon>Bacillati</taxon>
        <taxon>Actinomycetota</taxon>
        <taxon>Actinomycetes</taxon>
        <taxon>Streptosporangiales</taxon>
        <taxon>Streptosporangiaceae</taxon>
        <taxon>Nonomuraea</taxon>
    </lineage>
</organism>
<dbReference type="PANTHER" id="PTHR33164">
    <property type="entry name" value="TRANSCRIPTIONAL REGULATOR, MARR FAMILY"/>
    <property type="match status" value="1"/>
</dbReference>
<evidence type="ECO:0000313" key="5">
    <source>
        <dbReference type="EMBL" id="AQZ62324.1"/>
    </source>
</evidence>
<dbReference type="InterPro" id="IPR000835">
    <property type="entry name" value="HTH_MarR-typ"/>
</dbReference>
<keyword evidence="2" id="KW-0238">DNA-binding</keyword>
<dbReference type="SMART" id="SM00347">
    <property type="entry name" value="HTH_MARR"/>
    <property type="match status" value="1"/>
</dbReference>
<sequence>MALEPGRSPGFLLWHVTLRWQREIAAVLAPLDLTHVQFVLLATTWWLNSHGQSPNQLSLAGAAGTDVKMTSQVLRRLEDKGLIQRQVDRSDTRARLLRVTERGGQLAQEAIEAVEAADRAFFGSTTDSALISTLRRLAGHDPD</sequence>
<evidence type="ECO:0000259" key="4">
    <source>
        <dbReference type="PROSITE" id="PS50995"/>
    </source>
</evidence>
<dbReference type="OrthoDB" id="9806864at2"/>
<gene>
    <name evidence="5" type="ORF">BKM31_13385</name>
</gene>
<dbReference type="GO" id="GO:0003700">
    <property type="term" value="F:DNA-binding transcription factor activity"/>
    <property type="evidence" value="ECO:0007669"/>
    <property type="project" value="InterPro"/>
</dbReference>
<dbReference type="InterPro" id="IPR039422">
    <property type="entry name" value="MarR/SlyA-like"/>
</dbReference>
<evidence type="ECO:0000313" key="6">
    <source>
        <dbReference type="Proteomes" id="UP000190797"/>
    </source>
</evidence>
<keyword evidence="6" id="KW-1185">Reference proteome</keyword>
<evidence type="ECO:0000256" key="3">
    <source>
        <dbReference type="ARBA" id="ARBA00023163"/>
    </source>
</evidence>
<keyword evidence="3" id="KW-0804">Transcription</keyword>
<name>A0A1U9ZWJ7_9ACTN</name>
<protein>
    <submittedName>
        <fullName evidence="5">MarR family transcriptional regulator</fullName>
    </submittedName>
</protein>
<dbReference type="PROSITE" id="PS50995">
    <property type="entry name" value="HTH_MARR_2"/>
    <property type="match status" value="1"/>
</dbReference>
<dbReference type="Pfam" id="PF01047">
    <property type="entry name" value="MarR"/>
    <property type="match status" value="1"/>
</dbReference>
<dbReference type="SUPFAM" id="SSF46785">
    <property type="entry name" value="Winged helix' DNA-binding domain"/>
    <property type="match status" value="1"/>
</dbReference>
<evidence type="ECO:0000256" key="1">
    <source>
        <dbReference type="ARBA" id="ARBA00023015"/>
    </source>
</evidence>
<dbReference type="Gene3D" id="1.10.10.10">
    <property type="entry name" value="Winged helix-like DNA-binding domain superfamily/Winged helix DNA-binding domain"/>
    <property type="match status" value="1"/>
</dbReference>
<dbReference type="InterPro" id="IPR036390">
    <property type="entry name" value="WH_DNA-bd_sf"/>
</dbReference>
<accession>A0A1U9ZWJ7</accession>
<dbReference type="AlphaFoldDB" id="A0A1U9ZWJ7"/>
<reference evidence="6" key="1">
    <citation type="journal article" date="2017" name="Med. Chem. Commun.">
        <title>Nonomuraea sp. ATCC 55076 harbours the largest actinomycete chromosome to date and the kistamicin biosynthetic gene cluster.</title>
        <authorList>
            <person name="Nazari B."/>
            <person name="Forneris C.C."/>
            <person name="Gibson M.I."/>
            <person name="Moon K."/>
            <person name="Schramma K.R."/>
            <person name="Seyedsayamdost M.R."/>
        </authorList>
    </citation>
    <scope>NUCLEOTIDE SEQUENCE [LARGE SCALE GENOMIC DNA]</scope>
    <source>
        <strain evidence="6">ATCC 55076</strain>
    </source>
</reference>